<accession>A0A9D4U543</accession>
<feature type="compositionally biased region" description="Basic and acidic residues" evidence="1">
    <location>
        <begin position="7"/>
        <end position="20"/>
    </location>
</feature>
<proteinExistence type="predicted"/>
<dbReference type="AlphaFoldDB" id="A0A9D4U543"/>
<feature type="compositionally biased region" description="Basic and acidic residues" evidence="1">
    <location>
        <begin position="43"/>
        <end position="62"/>
    </location>
</feature>
<organism evidence="2 3">
    <name type="scientific">Adiantum capillus-veneris</name>
    <name type="common">Maidenhair fern</name>
    <dbReference type="NCBI Taxonomy" id="13818"/>
    <lineage>
        <taxon>Eukaryota</taxon>
        <taxon>Viridiplantae</taxon>
        <taxon>Streptophyta</taxon>
        <taxon>Embryophyta</taxon>
        <taxon>Tracheophyta</taxon>
        <taxon>Polypodiopsida</taxon>
        <taxon>Polypodiidae</taxon>
        <taxon>Polypodiales</taxon>
        <taxon>Pteridineae</taxon>
        <taxon>Pteridaceae</taxon>
        <taxon>Vittarioideae</taxon>
        <taxon>Adiantum</taxon>
    </lineage>
</organism>
<feature type="compositionally biased region" description="Polar residues" evidence="1">
    <location>
        <begin position="104"/>
        <end position="127"/>
    </location>
</feature>
<gene>
    <name evidence="2" type="ORF">GOP47_0024010</name>
</gene>
<evidence type="ECO:0000313" key="3">
    <source>
        <dbReference type="Proteomes" id="UP000886520"/>
    </source>
</evidence>
<keyword evidence="3" id="KW-1185">Reference proteome</keyword>
<evidence type="ECO:0000256" key="1">
    <source>
        <dbReference type="SAM" id="MobiDB-lite"/>
    </source>
</evidence>
<reference evidence="2" key="1">
    <citation type="submission" date="2021-01" db="EMBL/GenBank/DDBJ databases">
        <title>Adiantum capillus-veneris genome.</title>
        <authorList>
            <person name="Fang Y."/>
            <person name="Liao Q."/>
        </authorList>
    </citation>
    <scope>NUCLEOTIDE SEQUENCE</scope>
    <source>
        <strain evidence="2">H3</strain>
        <tissue evidence="2">Leaf</tissue>
    </source>
</reference>
<feature type="region of interest" description="Disordered" evidence="1">
    <location>
        <begin position="1"/>
        <end position="154"/>
    </location>
</feature>
<name>A0A9D4U543_ADICA</name>
<comment type="caution">
    <text evidence="2">The sequence shown here is derived from an EMBL/GenBank/DDBJ whole genome shotgun (WGS) entry which is preliminary data.</text>
</comment>
<evidence type="ECO:0000313" key="2">
    <source>
        <dbReference type="EMBL" id="KAI5061505.1"/>
    </source>
</evidence>
<sequence>MSRLGRRLAEEQVRRRHDEEGAPQEETTATVEEETVQYSETVQHMEVELEEELRAAYEERQVPRASTEEPESPLEDISTKEDWTSMINLEAGNTPPPSPRQDLVPSQPSSPLIAQPTEVSEPSSAPVEQSPPRPEIAEEAQEEGRREADLPMLARDEQIKDWRNRMI</sequence>
<feature type="compositionally biased region" description="Basic and acidic residues" evidence="1">
    <location>
        <begin position="142"/>
        <end position="154"/>
    </location>
</feature>
<dbReference type="EMBL" id="JABFUD020000023">
    <property type="protein sequence ID" value="KAI5061505.1"/>
    <property type="molecule type" value="Genomic_DNA"/>
</dbReference>
<protein>
    <submittedName>
        <fullName evidence="2">Uncharacterized protein</fullName>
    </submittedName>
</protein>
<dbReference type="Proteomes" id="UP000886520">
    <property type="component" value="Chromosome 23"/>
</dbReference>